<keyword evidence="2" id="KW-1185">Reference proteome</keyword>
<dbReference type="VEuPathDB" id="FungiDB:FPRO_02983"/>
<dbReference type="EMBL" id="FJOF01000002">
    <property type="protein sequence ID" value="CZR36757.1"/>
    <property type="molecule type" value="Genomic_DNA"/>
</dbReference>
<reference evidence="2" key="1">
    <citation type="journal article" date="2016" name="Genome Biol. Evol.">
        <title>Comparative 'omics' of the Fusarium fujikuroi species complex highlights differences in genetic potential and metabolite synthesis.</title>
        <authorList>
            <person name="Niehaus E.-M."/>
            <person name="Muensterkoetter M."/>
            <person name="Proctor R.H."/>
            <person name="Brown D.W."/>
            <person name="Sharon A."/>
            <person name="Idan Y."/>
            <person name="Oren-Young L."/>
            <person name="Sieber C.M."/>
            <person name="Novak O."/>
            <person name="Pencik A."/>
            <person name="Tarkowska D."/>
            <person name="Hromadova K."/>
            <person name="Freeman S."/>
            <person name="Maymon M."/>
            <person name="Elazar M."/>
            <person name="Youssef S.A."/>
            <person name="El-Shabrawy E.S.M."/>
            <person name="Shalaby A.B.A."/>
            <person name="Houterman P."/>
            <person name="Brock N.L."/>
            <person name="Burkhardt I."/>
            <person name="Tsavkelova E.A."/>
            <person name="Dickschat J.S."/>
            <person name="Galuszka P."/>
            <person name="Gueldener U."/>
            <person name="Tudzynski B."/>
        </authorList>
    </citation>
    <scope>NUCLEOTIDE SEQUENCE [LARGE SCALE GENOMIC DNA]</scope>
    <source>
        <strain evidence="2">ET1</strain>
    </source>
</reference>
<name>A0A1L7V7H1_FUSPR</name>
<organism evidence="1 2">
    <name type="scientific">Fusarium proliferatum (strain ET1)</name>
    <name type="common">Orchid endophyte fungus</name>
    <dbReference type="NCBI Taxonomy" id="1227346"/>
    <lineage>
        <taxon>Eukaryota</taxon>
        <taxon>Fungi</taxon>
        <taxon>Dikarya</taxon>
        <taxon>Ascomycota</taxon>
        <taxon>Pezizomycotina</taxon>
        <taxon>Sordariomycetes</taxon>
        <taxon>Hypocreomycetidae</taxon>
        <taxon>Hypocreales</taxon>
        <taxon>Nectriaceae</taxon>
        <taxon>Fusarium</taxon>
        <taxon>Fusarium fujikuroi species complex</taxon>
    </lineage>
</organism>
<evidence type="ECO:0000313" key="2">
    <source>
        <dbReference type="Proteomes" id="UP000183971"/>
    </source>
</evidence>
<dbReference type="AlphaFoldDB" id="A0A1L7V7H1"/>
<proteinExistence type="predicted"/>
<evidence type="ECO:0000313" key="1">
    <source>
        <dbReference type="EMBL" id="CZR36757.1"/>
    </source>
</evidence>
<accession>A0A1L7V7H1</accession>
<dbReference type="GeneID" id="42047868"/>
<protein>
    <submittedName>
        <fullName evidence="1">Uncharacterized protein</fullName>
    </submittedName>
</protein>
<comment type="caution">
    <text evidence="1">The sequence shown here is derived from an EMBL/GenBank/DDBJ whole genome shotgun (WGS) entry which is preliminary data.</text>
</comment>
<sequence>MVPRLSLFVSITIIIAINKINLYAAPHFLHHSNPVRRPKAEVPVAKKKRSRLFCSYCKKANHTAETCHLVPNTIIILSLEGQLAPNGCTFRVATGRVEKKKNKKNNKKKKADEKLADKVSKEVEAMQLE</sequence>
<gene>
    <name evidence="1" type="ORF">FPRO_02983</name>
</gene>
<dbReference type="RefSeq" id="XP_031077350.1">
    <property type="nucleotide sequence ID" value="XM_031226856.1"/>
</dbReference>
<dbReference type="Proteomes" id="UP000183971">
    <property type="component" value="Unassembled WGS sequence"/>
</dbReference>